<feature type="transmembrane region" description="Helical" evidence="2">
    <location>
        <begin position="21"/>
        <end position="42"/>
    </location>
</feature>
<feature type="compositionally biased region" description="Polar residues" evidence="1">
    <location>
        <begin position="213"/>
        <end position="223"/>
    </location>
</feature>
<evidence type="ECO:0000256" key="1">
    <source>
        <dbReference type="SAM" id="MobiDB-lite"/>
    </source>
</evidence>
<keyword evidence="2" id="KW-0812">Transmembrane</keyword>
<comment type="caution">
    <text evidence="3">The sequence shown here is derived from an EMBL/GenBank/DDBJ whole genome shotgun (WGS) entry which is preliminary data.</text>
</comment>
<evidence type="ECO:0000256" key="2">
    <source>
        <dbReference type="SAM" id="Phobius"/>
    </source>
</evidence>
<proteinExistence type="predicted"/>
<sequence length="238" mass="25023">MDYPESADHESGGARVSRSRYWLMFFVILVASIVLIGLSIGAFANGEIAVGIIAFLLIAPLNVYFRVIMMRRCRDIGWAPALPWITFGLGIVASILSLGSIATLDPAVVLGGSGFSMLVSLADLVLMVALGSVRSKPQVDYRDVFDGYDHQGAPQQRTGPRAMAGSGTPQPGRVTNGATVAATGSTDAMDDAIARALENYKRTGSAVPELATAGSSPVRQRSPQAAPARVAGFGRKKV</sequence>
<feature type="region of interest" description="Disordered" evidence="1">
    <location>
        <begin position="204"/>
        <end position="238"/>
    </location>
</feature>
<feature type="transmembrane region" description="Helical" evidence="2">
    <location>
        <begin position="81"/>
        <end position="102"/>
    </location>
</feature>
<dbReference type="RefSeq" id="WP_341671727.1">
    <property type="nucleotide sequence ID" value="NZ_JBBYHV010000001.1"/>
</dbReference>
<evidence type="ECO:0000313" key="3">
    <source>
        <dbReference type="EMBL" id="MEL1249186.1"/>
    </source>
</evidence>
<dbReference type="EMBL" id="JBBYHV010000001">
    <property type="protein sequence ID" value="MEL1249186.1"/>
    <property type="molecule type" value="Genomic_DNA"/>
</dbReference>
<protein>
    <submittedName>
        <fullName evidence="3">DUF805 domain-containing protein</fullName>
    </submittedName>
</protein>
<dbReference type="Proteomes" id="UP001497045">
    <property type="component" value="Unassembled WGS sequence"/>
</dbReference>
<feature type="region of interest" description="Disordered" evidence="1">
    <location>
        <begin position="150"/>
        <end position="175"/>
    </location>
</feature>
<reference evidence="3 4" key="1">
    <citation type="submission" date="2024-04" db="EMBL/GenBank/DDBJ databases">
        <title>Aurantiacibacter sp. DGU6 16S ribosomal RNA gene Genome sequencing and assembly.</title>
        <authorList>
            <person name="Park S."/>
        </authorList>
    </citation>
    <scope>NUCLEOTIDE SEQUENCE [LARGE SCALE GENOMIC DNA]</scope>
    <source>
        <strain evidence="3 4">DGU6</strain>
    </source>
</reference>
<evidence type="ECO:0000313" key="4">
    <source>
        <dbReference type="Proteomes" id="UP001497045"/>
    </source>
</evidence>
<keyword evidence="2" id="KW-0472">Membrane</keyword>
<gene>
    <name evidence="3" type="ORF">AAEO60_00720</name>
</gene>
<accession>A0ABU9I9S7</accession>
<keyword evidence="2" id="KW-1133">Transmembrane helix</keyword>
<organism evidence="3 4">
    <name type="scientific">Aurantiacibacter gilvus</name>
    <dbReference type="NCBI Taxonomy" id="3139141"/>
    <lineage>
        <taxon>Bacteria</taxon>
        <taxon>Pseudomonadati</taxon>
        <taxon>Pseudomonadota</taxon>
        <taxon>Alphaproteobacteria</taxon>
        <taxon>Sphingomonadales</taxon>
        <taxon>Erythrobacteraceae</taxon>
        <taxon>Aurantiacibacter</taxon>
    </lineage>
</organism>
<feature type="transmembrane region" description="Helical" evidence="2">
    <location>
        <begin position="108"/>
        <end position="133"/>
    </location>
</feature>
<feature type="transmembrane region" description="Helical" evidence="2">
    <location>
        <begin position="48"/>
        <end position="69"/>
    </location>
</feature>
<keyword evidence="4" id="KW-1185">Reference proteome</keyword>
<name>A0ABU9I9S7_9SPHN</name>